<feature type="region of interest" description="Disordered" evidence="1">
    <location>
        <begin position="1"/>
        <end position="45"/>
    </location>
</feature>
<dbReference type="RefSeq" id="WP_188831240.1">
    <property type="nucleotide sequence ID" value="NZ_BMMW01000007.1"/>
</dbReference>
<feature type="region of interest" description="Disordered" evidence="1">
    <location>
        <begin position="113"/>
        <end position="152"/>
    </location>
</feature>
<reference evidence="2" key="2">
    <citation type="submission" date="2020-09" db="EMBL/GenBank/DDBJ databases">
        <authorList>
            <person name="Sun Q."/>
            <person name="Zhou Y."/>
        </authorList>
    </citation>
    <scope>NUCLEOTIDE SEQUENCE</scope>
    <source>
        <strain evidence="2">CGMCC 4.7278</strain>
    </source>
</reference>
<evidence type="ECO:0000313" key="3">
    <source>
        <dbReference type="Proteomes" id="UP000612956"/>
    </source>
</evidence>
<keyword evidence="3" id="KW-1185">Reference proteome</keyword>
<reference evidence="2" key="1">
    <citation type="journal article" date="2014" name="Int. J. Syst. Evol. Microbiol.">
        <title>Complete genome sequence of Corynebacterium casei LMG S-19264T (=DSM 44701T), isolated from a smear-ripened cheese.</title>
        <authorList>
            <consortium name="US DOE Joint Genome Institute (JGI-PGF)"/>
            <person name="Walter F."/>
            <person name="Albersmeier A."/>
            <person name="Kalinowski J."/>
            <person name="Ruckert C."/>
        </authorList>
    </citation>
    <scope>NUCLEOTIDE SEQUENCE</scope>
    <source>
        <strain evidence="2">CGMCC 4.7278</strain>
    </source>
</reference>
<dbReference type="Proteomes" id="UP000612956">
    <property type="component" value="Unassembled WGS sequence"/>
</dbReference>
<sequence>MTPSPTRRESSARAGLHQSTAQVWTDPASDHPGPSVVVSTDGVDPETGVARFPRYQTWLPHHHGADNAAVLATAETALGAAGWNVVGSWTADEVGWRASVEYKMITHSIADFAPSRHSDDDGAGSESGALRGDSLPPGFRRVVSTSSAVRRG</sequence>
<dbReference type="EMBL" id="BMMW01000007">
    <property type="protein sequence ID" value="GGK69353.1"/>
    <property type="molecule type" value="Genomic_DNA"/>
</dbReference>
<protein>
    <submittedName>
        <fullName evidence="2">Uncharacterized protein</fullName>
    </submittedName>
</protein>
<feature type="compositionally biased region" description="Basic and acidic residues" evidence="1">
    <location>
        <begin position="1"/>
        <end position="11"/>
    </location>
</feature>
<accession>A0A917QUP2</accession>
<evidence type="ECO:0000256" key="1">
    <source>
        <dbReference type="SAM" id="MobiDB-lite"/>
    </source>
</evidence>
<comment type="caution">
    <text evidence="2">The sequence shown here is derived from an EMBL/GenBank/DDBJ whole genome shotgun (WGS) entry which is preliminary data.</text>
</comment>
<dbReference type="AlphaFoldDB" id="A0A917QUP2"/>
<organism evidence="2 3">
    <name type="scientific">Nocardia camponoti</name>
    <dbReference type="NCBI Taxonomy" id="1616106"/>
    <lineage>
        <taxon>Bacteria</taxon>
        <taxon>Bacillati</taxon>
        <taxon>Actinomycetota</taxon>
        <taxon>Actinomycetes</taxon>
        <taxon>Mycobacteriales</taxon>
        <taxon>Nocardiaceae</taxon>
        <taxon>Nocardia</taxon>
    </lineage>
</organism>
<proteinExistence type="predicted"/>
<gene>
    <name evidence="2" type="ORF">GCM10011591_46820</name>
</gene>
<name>A0A917QUP2_9NOCA</name>
<feature type="compositionally biased region" description="Low complexity" evidence="1">
    <location>
        <begin position="140"/>
        <end position="152"/>
    </location>
</feature>
<evidence type="ECO:0000313" key="2">
    <source>
        <dbReference type="EMBL" id="GGK69353.1"/>
    </source>
</evidence>